<dbReference type="Proteomes" id="UP000254937">
    <property type="component" value="Unassembled WGS sequence"/>
</dbReference>
<organism evidence="2 3">
    <name type="scientific">Aspergillus phoenicis ATCC 13157</name>
    <dbReference type="NCBI Taxonomy" id="1353007"/>
    <lineage>
        <taxon>Eukaryota</taxon>
        <taxon>Fungi</taxon>
        <taxon>Dikarya</taxon>
        <taxon>Ascomycota</taxon>
        <taxon>Pezizomycotina</taxon>
        <taxon>Eurotiomycetes</taxon>
        <taxon>Eurotiomycetidae</taxon>
        <taxon>Eurotiales</taxon>
        <taxon>Aspergillaceae</taxon>
        <taxon>Aspergillus</taxon>
    </lineage>
</organism>
<keyword evidence="1" id="KW-0732">Signal</keyword>
<evidence type="ECO:0000313" key="2">
    <source>
        <dbReference type="EMBL" id="RDK41107.1"/>
    </source>
</evidence>
<evidence type="ECO:0000313" key="3">
    <source>
        <dbReference type="Proteomes" id="UP000254937"/>
    </source>
</evidence>
<dbReference type="EMBL" id="KZ851856">
    <property type="protein sequence ID" value="RDK41107.1"/>
    <property type="molecule type" value="Genomic_DNA"/>
</dbReference>
<name>A0A370PFY8_ASPPH</name>
<sequence>MKPTSSFATIALAFAVSVNAAATGYCDPGLNYCSSVLNDVGDNDSAIRDALRNHGNDFAAKAPALWSGFLFHCNDDRSLTVVEECPNGCQNNGVGQSDTCSDQPSLPWF</sequence>
<dbReference type="AlphaFoldDB" id="A0A370PFY8"/>
<feature type="signal peptide" evidence="1">
    <location>
        <begin position="1"/>
        <end position="20"/>
    </location>
</feature>
<evidence type="ECO:0000256" key="1">
    <source>
        <dbReference type="SAM" id="SignalP"/>
    </source>
</evidence>
<gene>
    <name evidence="2" type="ORF">M752DRAFT_294775</name>
</gene>
<reference evidence="2 3" key="1">
    <citation type="submission" date="2018-07" db="EMBL/GenBank/DDBJ databases">
        <title>Section-level genome sequencing of Aspergillus section Nigri to investigate inter- and intra-species variation.</title>
        <authorList>
            <consortium name="DOE Joint Genome Institute"/>
            <person name="Vesth T.C."/>
            <person name="Nybo J.L."/>
            <person name="Theobald S."/>
            <person name="Frisvad J.C."/>
            <person name="Larsen T.O."/>
            <person name="Nielsen K.F."/>
            <person name="Hoof J.B."/>
            <person name="Brandl J."/>
            <person name="Salamov A."/>
            <person name="Riley R."/>
            <person name="Gladden J.M."/>
            <person name="Phatale P."/>
            <person name="Nielsen M.T."/>
            <person name="Lyhne E.K."/>
            <person name="Kogle M.E."/>
            <person name="Strasser K."/>
            <person name="McDonnell E."/>
            <person name="Barry K."/>
            <person name="Clum A."/>
            <person name="Chen C."/>
            <person name="Nolan M."/>
            <person name="Sandor L."/>
            <person name="Kuo A."/>
            <person name="Lipzen A."/>
            <person name="Hainaut M."/>
            <person name="Drula E."/>
            <person name="Tsang A."/>
            <person name="Magnuson J.K."/>
            <person name="Henrissat B."/>
            <person name="Wiebenga A."/>
            <person name="Simmons B.A."/>
            <person name="Makela M.R."/>
            <person name="De vries R.P."/>
            <person name="Grigoriev I.V."/>
            <person name="Mortensen U.H."/>
            <person name="Baker S.E."/>
            <person name="Andersen M.R."/>
        </authorList>
    </citation>
    <scope>NUCLEOTIDE SEQUENCE [LARGE SCALE GENOMIC DNA]</scope>
    <source>
        <strain evidence="2 3">ATCC 13157</strain>
    </source>
</reference>
<keyword evidence="3" id="KW-1185">Reference proteome</keyword>
<accession>A0A370PFY8</accession>
<protein>
    <submittedName>
        <fullName evidence="2">Uncharacterized protein</fullName>
    </submittedName>
</protein>
<feature type="chain" id="PRO_5016868536" evidence="1">
    <location>
        <begin position="21"/>
        <end position="109"/>
    </location>
</feature>
<proteinExistence type="predicted"/>